<reference evidence="1 2" key="1">
    <citation type="journal article" date="2021" name="Elife">
        <title>Chloroplast acquisition without the gene transfer in kleptoplastic sea slugs, Plakobranchus ocellatus.</title>
        <authorList>
            <person name="Maeda T."/>
            <person name="Takahashi S."/>
            <person name="Yoshida T."/>
            <person name="Shimamura S."/>
            <person name="Takaki Y."/>
            <person name="Nagai Y."/>
            <person name="Toyoda A."/>
            <person name="Suzuki Y."/>
            <person name="Arimoto A."/>
            <person name="Ishii H."/>
            <person name="Satoh N."/>
            <person name="Nishiyama T."/>
            <person name="Hasebe M."/>
            <person name="Maruyama T."/>
            <person name="Minagawa J."/>
            <person name="Obokata J."/>
            <person name="Shigenobu S."/>
        </authorList>
    </citation>
    <scope>NUCLEOTIDE SEQUENCE [LARGE SCALE GENOMIC DNA]</scope>
</reference>
<accession>A0AAV4GVK3</accession>
<organism evidence="1 2">
    <name type="scientific">Elysia marginata</name>
    <dbReference type="NCBI Taxonomy" id="1093978"/>
    <lineage>
        <taxon>Eukaryota</taxon>
        <taxon>Metazoa</taxon>
        <taxon>Spiralia</taxon>
        <taxon>Lophotrochozoa</taxon>
        <taxon>Mollusca</taxon>
        <taxon>Gastropoda</taxon>
        <taxon>Heterobranchia</taxon>
        <taxon>Euthyneura</taxon>
        <taxon>Panpulmonata</taxon>
        <taxon>Sacoglossa</taxon>
        <taxon>Placobranchoidea</taxon>
        <taxon>Plakobranchidae</taxon>
        <taxon>Elysia</taxon>
    </lineage>
</organism>
<name>A0AAV4GVK3_9GAST</name>
<keyword evidence="2" id="KW-1185">Reference proteome</keyword>
<sequence length="72" mass="8651">MIMHIKMSELYEKLKLIKSESTEIERFLNLKLEGSSNAAVIVYKVKISIFQIYRRVMEYRFVLLSIEMYITK</sequence>
<dbReference type="Proteomes" id="UP000762676">
    <property type="component" value="Unassembled WGS sequence"/>
</dbReference>
<proteinExistence type="predicted"/>
<comment type="caution">
    <text evidence="1">The sequence shown here is derived from an EMBL/GenBank/DDBJ whole genome shotgun (WGS) entry which is preliminary data.</text>
</comment>
<evidence type="ECO:0000313" key="1">
    <source>
        <dbReference type="EMBL" id="GFR89948.1"/>
    </source>
</evidence>
<protein>
    <submittedName>
        <fullName evidence="1">Uncharacterized protein</fullName>
    </submittedName>
</protein>
<dbReference type="AlphaFoldDB" id="A0AAV4GVK3"/>
<evidence type="ECO:0000313" key="2">
    <source>
        <dbReference type="Proteomes" id="UP000762676"/>
    </source>
</evidence>
<gene>
    <name evidence="1" type="ORF">ElyMa_006137600</name>
</gene>
<dbReference type="EMBL" id="BMAT01012322">
    <property type="protein sequence ID" value="GFR89948.1"/>
    <property type="molecule type" value="Genomic_DNA"/>
</dbReference>